<evidence type="ECO:0000256" key="1">
    <source>
        <dbReference type="SAM" id="Phobius"/>
    </source>
</evidence>
<accession>U5E3E3</accession>
<dbReference type="Proteomes" id="UP000017048">
    <property type="component" value="Unassembled WGS sequence"/>
</dbReference>
<keyword evidence="3" id="KW-1185">Reference proteome</keyword>
<dbReference type="GeneID" id="91516734"/>
<evidence type="ECO:0000313" key="2">
    <source>
        <dbReference type="EMBL" id="GAD82382.1"/>
    </source>
</evidence>
<comment type="caution">
    <text evidence="2">The sequence shown here is derived from an EMBL/GenBank/DDBJ whole genome shotgun (WGS) entry which is preliminary data.</text>
</comment>
<sequence length="73" mass="7941">MSESLRIDDCRPGATTALSVRQTPIGHERPGYAPDMELLAIVALVCVVAVVLLFRRRGKQPPDQPESTGNDPK</sequence>
<name>U5E3E3_NOCAS</name>
<dbReference type="AlphaFoldDB" id="U5E3E3"/>
<proteinExistence type="predicted"/>
<keyword evidence="1" id="KW-0812">Transmembrane</keyword>
<keyword evidence="1" id="KW-1133">Transmembrane helix</keyword>
<evidence type="ECO:0000313" key="3">
    <source>
        <dbReference type="Proteomes" id="UP000017048"/>
    </source>
</evidence>
<protein>
    <submittedName>
        <fullName evidence="2">Uncharacterized protein</fullName>
    </submittedName>
</protein>
<reference evidence="2 3" key="1">
    <citation type="journal article" date="2014" name="BMC Genomics">
        <title>Genome based analysis of type-I polyketide synthase and nonribosomal peptide synthetase gene clusters in seven strains of five representative Nocardia species.</title>
        <authorList>
            <person name="Komaki H."/>
            <person name="Ichikawa N."/>
            <person name="Hosoyama A."/>
            <person name="Takahashi-Nakaguchi A."/>
            <person name="Matsuzawa T."/>
            <person name="Suzuki K."/>
            <person name="Fujita N."/>
            <person name="Gonoi T."/>
        </authorList>
    </citation>
    <scope>NUCLEOTIDE SEQUENCE [LARGE SCALE GENOMIC DNA]</scope>
    <source>
        <strain evidence="2 3">NBRC 15531</strain>
    </source>
</reference>
<dbReference type="EMBL" id="BAFO02000008">
    <property type="protein sequence ID" value="GAD82382.1"/>
    <property type="molecule type" value="Genomic_DNA"/>
</dbReference>
<feature type="transmembrane region" description="Helical" evidence="1">
    <location>
        <begin position="38"/>
        <end position="54"/>
    </location>
</feature>
<organism evidence="2 3">
    <name type="scientific">Nocardia asteroides NBRC 15531</name>
    <dbReference type="NCBI Taxonomy" id="1110697"/>
    <lineage>
        <taxon>Bacteria</taxon>
        <taxon>Bacillati</taxon>
        <taxon>Actinomycetota</taxon>
        <taxon>Actinomycetes</taxon>
        <taxon>Mycobacteriales</taxon>
        <taxon>Nocardiaceae</taxon>
        <taxon>Nocardia</taxon>
    </lineage>
</organism>
<dbReference type="RefSeq" id="WP_022565724.1">
    <property type="nucleotide sequence ID" value="NZ_BAFO02000008.1"/>
</dbReference>
<keyword evidence="1" id="KW-0472">Membrane</keyword>
<gene>
    <name evidence="2" type="ORF">NCAST_08_02560</name>
</gene>